<feature type="compositionally biased region" description="Polar residues" evidence="1">
    <location>
        <begin position="323"/>
        <end position="335"/>
    </location>
</feature>
<dbReference type="EMBL" id="RBZW01000024">
    <property type="protein sequence ID" value="THE64842.1"/>
    <property type="molecule type" value="Genomic_DNA"/>
</dbReference>
<feature type="compositionally biased region" description="Basic and acidic residues" evidence="1">
    <location>
        <begin position="290"/>
        <end position="300"/>
    </location>
</feature>
<organism evidence="2 3">
    <name type="scientific">Salinadaptatus halalkaliphilus</name>
    <dbReference type="NCBI Taxonomy" id="2419781"/>
    <lineage>
        <taxon>Archaea</taxon>
        <taxon>Methanobacteriati</taxon>
        <taxon>Methanobacteriota</taxon>
        <taxon>Stenosarchaea group</taxon>
        <taxon>Halobacteria</taxon>
        <taxon>Halobacteriales</taxon>
        <taxon>Natrialbaceae</taxon>
        <taxon>Salinadaptatus</taxon>
    </lineage>
</organism>
<feature type="compositionally biased region" description="Polar residues" evidence="1">
    <location>
        <begin position="1274"/>
        <end position="1290"/>
    </location>
</feature>
<feature type="compositionally biased region" description="Basic and acidic residues" evidence="1">
    <location>
        <begin position="199"/>
        <end position="216"/>
    </location>
</feature>
<evidence type="ECO:0000256" key="1">
    <source>
        <dbReference type="SAM" id="MobiDB-lite"/>
    </source>
</evidence>
<sequence length="1701" mass="182300">MFDSDTGFSVPPIDDEAIRDITRSTDWTDDTVNVPSGSPAAIAGSIGRILGDAVVNRHATPSIRTRHRDLLTLDPSRLAGGFALRIVERYSTIDPTYRRRGRTDAQVANGDSTADTAELETSTFESAAGNAEGGRLLSGVSVSPFRTEPGDRVRSWVGDEETAPDRTSPRGRSGPQRNDPLGTKPRLSRGDVSPVAGVDVDRRSGRSDHDDHDETSRPSFTGNGDVGRPDDGNGHRRTDATTESSTATGGHRAGRDRLEQAPESSTESRPSGAPATPVATNTTPAAGTNLDRRISSERGRTSGTDARSSVARNRGIASRTVPIGSTATPIRSSTRSDIDDNPQLRSFQATPVQFGGARETARTVPWIQRSAASQSVATEPLPVSDPSSQRTEREFRQGIESGRGRTWIDATSVPSAGDLQRSRNRDRRETGVTSAGERTGDSEPVVAVRDHGPASAHSVRTHRDSEVIESPSRRGPNQTHQETATTADGVVPQSAVDTSVTDGDRGTTRTDRPVRVGRRGRAVTSARATSRDGIVTGQHAVGKHGSARQRHAMRRAGDGLTAASTSEMNATDARTATTVDNGRSGRSSSSVATTSAAIGDRSTETTISVLATPASVPRQRSSGVHHESAIGVAGGDDRPASTGRGWSRDGRRPWTASSAVYHFHDSTTGRDRRPVTTTAGTRRNTRVRRPDTRSQETPSAEDSVLVTSTGQTTKTGIPDLETNRRRNPSLDPSRESLEHRSSPVSVSPGAGSETGIGRRLARLARPPGVSETVQSPGEAPEGRTAIAYPPTGVDLKDATGGRETESMKATKPAVTTDSITDARADRDRQPDRTAGRPIRTDRSRSSLRVARRDPSPVNTPAGRTERDRTKSAISRASSSTVTGASARPSRAGSPTTASESLLARRVGDASDRIAASDRIDDVTGVQHVDPGSNRPDGFRARGAVVNPGSRSSQRRSLDARSTGDTPSSDDRTGTVATTGVYRSAEGSERPSPEDSSSSPVRSSHRPVNREHIWRHRPRESTHPQQTPTTAEQLSAIRRSGDTMAMSRATAGAIDHAVTRSIARQRPVPEGRGDIGDRSVSVESPNAVPRLQTGHNRTDAPTSETERTGATERRVPSHSMRAGPPVSENRRSSPGSSHEVPPQRTNGDRTSGISGRTPTDGTDGSRVEQAPNWPGERETPTALATSASAPRDNSSIDRVSVPGTIGSGDGSRRTSDNDARTSRNHAPGHSRAVDSAVAPTPVRASRTQPETAESRTDVLQPERAAVTDRIEVHTRSSTPRLATSSGVSRSLTEPAGSSRDEPAVSTHGDRGRPQNRPTSSNPEYGPTGATRLGNDTRVVQRQSHRRETPPRSRSESAVSRQTSDGPTVGSAADGGSIETVTLEPERQQPPSIRRLPIRRVDGHATVVGVNTRWQRFADTSSARTASSRVRSAANVREVEPVASNSRFNISKYKIQQSEREGEESMGGTVSPGRPGLVYRTSRSTGITDADGDEPRYDTTAQAPAPHTNRSRVDDHRGDSVLASRSGPDAGGHSSTMGTDSKSRRAGRDGSTRPQAKRRNRDSLERQGGSRRRESVPNRAAIDGEHHPESDRPSTRVSGRVDGSATLPEAVPADDRFDGSDNRRRGRTDQQSRRTTQLPQDHGPTRSNHAQANDRSRSGGERIDIPFPDESLRYEADVDRVVERLYRKLERRERIERERRGKQ</sequence>
<feature type="compositionally biased region" description="Basic and acidic residues" evidence="1">
    <location>
        <begin position="1569"/>
        <end position="1592"/>
    </location>
</feature>
<feature type="compositionally biased region" description="Polar residues" evidence="1">
    <location>
        <begin position="1022"/>
        <end position="1032"/>
    </location>
</feature>
<feature type="compositionally biased region" description="Polar residues" evidence="1">
    <location>
        <begin position="871"/>
        <end position="883"/>
    </location>
</feature>
<feature type="compositionally biased region" description="Polar residues" evidence="1">
    <location>
        <begin position="1092"/>
        <end position="1102"/>
    </location>
</feature>
<feature type="compositionally biased region" description="Basic and acidic residues" evidence="1">
    <location>
        <begin position="905"/>
        <end position="921"/>
    </location>
</feature>
<feature type="compositionally biased region" description="Basic and acidic residues" evidence="1">
    <location>
        <begin position="1103"/>
        <end position="1114"/>
    </location>
</feature>
<feature type="compositionally biased region" description="Polar residues" evidence="1">
    <location>
        <begin position="1142"/>
        <end position="1161"/>
    </location>
</feature>
<comment type="caution">
    <text evidence="2">The sequence shown here is derived from an EMBL/GenBank/DDBJ whole genome shotgun (WGS) entry which is preliminary data.</text>
</comment>
<feature type="compositionally biased region" description="Basic and acidic residues" evidence="1">
    <location>
        <begin position="794"/>
        <end position="808"/>
    </location>
</feature>
<feature type="compositionally biased region" description="Basic and acidic residues" evidence="1">
    <location>
        <begin position="1066"/>
        <end position="1076"/>
    </location>
</feature>
<protein>
    <submittedName>
        <fullName evidence="2">Uncharacterized protein</fullName>
    </submittedName>
</protein>
<feature type="compositionally biased region" description="Basic and acidic residues" evidence="1">
    <location>
        <begin position="420"/>
        <end position="430"/>
    </location>
</feature>
<feature type="compositionally biased region" description="Low complexity" evidence="1">
    <location>
        <begin position="1179"/>
        <end position="1189"/>
    </location>
</feature>
<feature type="region of interest" description="Disordered" evidence="1">
    <location>
        <begin position="127"/>
        <end position="1396"/>
    </location>
</feature>
<feature type="compositionally biased region" description="Basic and acidic residues" evidence="1">
    <location>
        <begin position="820"/>
        <end position="854"/>
    </location>
</feature>
<dbReference type="Proteomes" id="UP000318864">
    <property type="component" value="Unassembled WGS sequence"/>
</dbReference>
<feature type="compositionally biased region" description="Basic and acidic residues" evidence="1">
    <location>
        <begin position="1209"/>
        <end position="1220"/>
    </location>
</feature>
<feature type="compositionally biased region" description="Basic and acidic residues" evidence="1">
    <location>
        <begin position="502"/>
        <end position="514"/>
    </location>
</feature>
<feature type="compositionally biased region" description="Basic and acidic residues" evidence="1">
    <location>
        <begin position="1539"/>
        <end position="1549"/>
    </location>
</feature>
<feature type="compositionally biased region" description="Basic residues" evidence="1">
    <location>
        <begin position="1002"/>
        <end position="1017"/>
    </location>
</feature>
<feature type="compositionally biased region" description="Low complexity" evidence="1">
    <location>
        <begin position="742"/>
        <end position="751"/>
    </location>
</feature>
<gene>
    <name evidence="2" type="ORF">D8Y22_10755</name>
</gene>
<feature type="compositionally biased region" description="Basic and acidic residues" evidence="1">
    <location>
        <begin position="662"/>
        <end position="674"/>
    </location>
</feature>
<feature type="compositionally biased region" description="Low complexity" evidence="1">
    <location>
        <begin position="272"/>
        <end position="289"/>
    </location>
</feature>
<feature type="compositionally biased region" description="Polar residues" evidence="1">
    <location>
        <begin position="475"/>
        <end position="486"/>
    </location>
</feature>
<feature type="region of interest" description="Disordered" evidence="1">
    <location>
        <begin position="1447"/>
        <end position="1664"/>
    </location>
</feature>
<feature type="compositionally biased region" description="Low complexity" evidence="1">
    <location>
        <begin position="582"/>
        <end position="596"/>
    </location>
</feature>
<feature type="compositionally biased region" description="Basic and acidic residues" evidence="1">
    <location>
        <begin position="1650"/>
        <end position="1664"/>
    </location>
</feature>
<feature type="compositionally biased region" description="Polar residues" evidence="1">
    <location>
        <begin position="301"/>
        <end position="311"/>
    </location>
</feature>
<feature type="compositionally biased region" description="Basic and acidic residues" evidence="1">
    <location>
        <begin position="732"/>
        <end position="741"/>
    </location>
</feature>
<evidence type="ECO:0000313" key="2">
    <source>
        <dbReference type="EMBL" id="THE64842.1"/>
    </source>
</evidence>
<feature type="compositionally biased region" description="Basic and acidic residues" evidence="1">
    <location>
        <begin position="1264"/>
        <end position="1273"/>
    </location>
</feature>
<accession>A0A4S3TL04</accession>
<proteinExistence type="predicted"/>
<feature type="compositionally biased region" description="Basic and acidic residues" evidence="1">
    <location>
        <begin position="227"/>
        <end position="240"/>
    </location>
</feature>
<feature type="compositionally biased region" description="Basic and acidic residues" evidence="1">
    <location>
        <begin position="1611"/>
        <end position="1630"/>
    </location>
</feature>
<feature type="compositionally biased region" description="Basic residues" evidence="1">
    <location>
        <begin position="541"/>
        <end position="554"/>
    </location>
</feature>
<feature type="compositionally biased region" description="Low complexity" evidence="1">
    <location>
        <begin position="522"/>
        <end position="532"/>
    </location>
</feature>
<feature type="compositionally biased region" description="Polar residues" evidence="1">
    <location>
        <begin position="562"/>
        <end position="581"/>
    </location>
</feature>
<feature type="compositionally biased region" description="Basic and acidic residues" evidence="1">
    <location>
        <begin position="1344"/>
        <end position="1353"/>
    </location>
</feature>
<evidence type="ECO:0000313" key="3">
    <source>
        <dbReference type="Proteomes" id="UP000318864"/>
    </source>
</evidence>
<name>A0A4S3TL04_9EURY</name>
<keyword evidence="3" id="KW-1185">Reference proteome</keyword>
<feature type="compositionally biased region" description="Basic and acidic residues" evidence="1">
    <location>
        <begin position="1297"/>
        <end position="1311"/>
    </location>
</feature>
<reference evidence="2 3" key="1">
    <citation type="submission" date="2018-10" db="EMBL/GenBank/DDBJ databases">
        <title>Natronolimnobius sp. XQ-INN 246 isolated from Inner Mongolia Autonomous Region of China.</title>
        <authorList>
            <person name="Xue Q."/>
        </authorList>
    </citation>
    <scope>NUCLEOTIDE SEQUENCE [LARGE SCALE GENOMIC DNA]</scope>
    <source>
        <strain evidence="2 3">XQ-INN 246</strain>
    </source>
</reference>
<feature type="compositionally biased region" description="Polar residues" evidence="1">
    <location>
        <begin position="695"/>
        <end position="715"/>
    </location>
</feature>